<dbReference type="InterPro" id="IPR035965">
    <property type="entry name" value="PAS-like_dom_sf"/>
</dbReference>
<gene>
    <name evidence="5" type="ORF">ABZ508_13490</name>
</gene>
<proteinExistence type="predicted"/>
<dbReference type="SMART" id="SM00091">
    <property type="entry name" value="PAS"/>
    <property type="match status" value="2"/>
</dbReference>
<evidence type="ECO:0000259" key="3">
    <source>
        <dbReference type="PROSITE" id="PS50112"/>
    </source>
</evidence>
<dbReference type="InterPro" id="IPR013656">
    <property type="entry name" value="PAS_4"/>
</dbReference>
<sequence>MGGAEGTPAGPGLPHGPVRPDGSVRPDGPEADAGVVEPSAAEGLLDVLGVAAVVLDADGRIVLWSPQAEALLGYTAEEALGRYAARLMVAEEHFERVLHLFERVMSSGDAWSGEFPVRCKDGTSRVLEFRNMRLLDDRGDYYALGLATDRATLRRVERDLALSVRLVDQSPIGLAVVGADMRYVGVNAALERIDGLTADQHKGRRIAEVLPFVNAGAVEEAMRTVLATGVPLLDRQMVGRTPADPDQDHAWSVSLYRLEDVGGRILGLAISVIDVTDRHRAATEAERARDRLTLVADASVRIGTTLDLEQTARELADVAVPELADVAAVDLLDTVLEGRPGRVPADGPAVIRALAVAAAYPTVAVRAADVPGEPAHYSADRLVTRCVRTARPVMVAEVDDDALSCIARDREAAELLAEAGVHSYLAVPLIARGEVLGALDLKRARNPYPFTEDDAVLASELAARAAVCIDNARLFRRQRETALTLQRSLLPKTPRHLVGLDVASRYQPAGSGSEVGGDWFDIIPMDDGRTALVVGDVMGSGINSATTMGRLRTATQTLARLALDPAEVVRHLDEITAGLEPSLATCVYAVYDPHRAQCRFCTAGHPPPVLVRAGAGPRLLDLPTGAPLGVGGVPFHDVTTELAPGDRLVLYTDGLVETRDQDIDTRLNQLLDLLRTPDASLEETCDRLLRELRHGGNHDDVALLMARVRD</sequence>
<evidence type="ECO:0000256" key="2">
    <source>
        <dbReference type="SAM" id="MobiDB-lite"/>
    </source>
</evidence>
<protein>
    <submittedName>
        <fullName evidence="5">SpoIIE family protein phosphatase</fullName>
    </submittedName>
</protein>
<accession>A0ABV2W6Q6</accession>
<dbReference type="Pfam" id="PF07228">
    <property type="entry name" value="SpoIIE"/>
    <property type="match status" value="1"/>
</dbReference>
<feature type="domain" description="PAS" evidence="3">
    <location>
        <begin position="37"/>
        <end position="108"/>
    </location>
</feature>
<comment type="caution">
    <text evidence="5">The sequence shown here is derived from an EMBL/GenBank/DDBJ whole genome shotgun (WGS) entry which is preliminary data.</text>
</comment>
<organism evidence="5 6">
    <name type="scientific">Streptomyces lavendulocolor</name>
    <dbReference type="NCBI Taxonomy" id="67316"/>
    <lineage>
        <taxon>Bacteria</taxon>
        <taxon>Bacillati</taxon>
        <taxon>Actinomycetota</taxon>
        <taxon>Actinomycetes</taxon>
        <taxon>Kitasatosporales</taxon>
        <taxon>Streptomycetaceae</taxon>
        <taxon>Streptomyces</taxon>
    </lineage>
</organism>
<dbReference type="Gene3D" id="3.30.450.20">
    <property type="entry name" value="PAS domain"/>
    <property type="match status" value="2"/>
</dbReference>
<dbReference type="InterPro" id="IPR000014">
    <property type="entry name" value="PAS"/>
</dbReference>
<feature type="domain" description="PPM-type phosphatase" evidence="4">
    <location>
        <begin position="501"/>
        <end position="708"/>
    </location>
</feature>
<dbReference type="Pfam" id="PF01590">
    <property type="entry name" value="GAF"/>
    <property type="match status" value="1"/>
</dbReference>
<dbReference type="SMART" id="SM00065">
    <property type="entry name" value="GAF"/>
    <property type="match status" value="1"/>
</dbReference>
<dbReference type="InterPro" id="IPR036457">
    <property type="entry name" value="PPM-type-like_dom_sf"/>
</dbReference>
<dbReference type="SUPFAM" id="SSF81606">
    <property type="entry name" value="PP2C-like"/>
    <property type="match status" value="1"/>
</dbReference>
<dbReference type="InterPro" id="IPR052016">
    <property type="entry name" value="Bact_Sigma-Reg"/>
</dbReference>
<dbReference type="PROSITE" id="PS51746">
    <property type="entry name" value="PPM_2"/>
    <property type="match status" value="1"/>
</dbReference>
<evidence type="ECO:0000256" key="1">
    <source>
        <dbReference type="ARBA" id="ARBA00022801"/>
    </source>
</evidence>
<dbReference type="Proteomes" id="UP001550378">
    <property type="component" value="Unassembled WGS sequence"/>
</dbReference>
<evidence type="ECO:0000313" key="5">
    <source>
        <dbReference type="EMBL" id="MEU0708361.1"/>
    </source>
</evidence>
<feature type="region of interest" description="Disordered" evidence="2">
    <location>
        <begin position="1"/>
        <end position="34"/>
    </location>
</feature>
<dbReference type="PROSITE" id="PS50112">
    <property type="entry name" value="PAS"/>
    <property type="match status" value="1"/>
</dbReference>
<evidence type="ECO:0000259" key="4">
    <source>
        <dbReference type="PROSITE" id="PS51746"/>
    </source>
</evidence>
<reference evidence="5 6" key="1">
    <citation type="submission" date="2024-06" db="EMBL/GenBank/DDBJ databases">
        <title>The Natural Products Discovery Center: Release of the First 8490 Sequenced Strains for Exploring Actinobacteria Biosynthetic Diversity.</title>
        <authorList>
            <person name="Kalkreuter E."/>
            <person name="Kautsar S.A."/>
            <person name="Yang D."/>
            <person name="Bader C.D."/>
            <person name="Teijaro C.N."/>
            <person name="Fluegel L."/>
            <person name="Davis C.M."/>
            <person name="Simpson J.R."/>
            <person name="Lauterbach L."/>
            <person name="Steele A.D."/>
            <person name="Gui C."/>
            <person name="Meng S."/>
            <person name="Li G."/>
            <person name="Viehrig K."/>
            <person name="Ye F."/>
            <person name="Su P."/>
            <person name="Kiefer A.F."/>
            <person name="Nichols A."/>
            <person name="Cepeda A.J."/>
            <person name="Yan W."/>
            <person name="Fan B."/>
            <person name="Jiang Y."/>
            <person name="Adhikari A."/>
            <person name="Zheng C.-J."/>
            <person name="Schuster L."/>
            <person name="Cowan T.M."/>
            <person name="Smanski M.J."/>
            <person name="Chevrette M.G."/>
            <person name="De Carvalho L.P.S."/>
            <person name="Shen B."/>
        </authorList>
    </citation>
    <scope>NUCLEOTIDE SEQUENCE [LARGE SCALE GENOMIC DNA]</scope>
    <source>
        <strain evidence="5 6">NPDC006337</strain>
    </source>
</reference>
<dbReference type="InterPro" id="IPR029016">
    <property type="entry name" value="GAF-like_dom_sf"/>
</dbReference>
<dbReference type="CDD" id="cd00130">
    <property type="entry name" value="PAS"/>
    <property type="match status" value="2"/>
</dbReference>
<dbReference type="SUPFAM" id="SSF55781">
    <property type="entry name" value="GAF domain-like"/>
    <property type="match status" value="1"/>
</dbReference>
<dbReference type="PANTHER" id="PTHR43156:SF2">
    <property type="entry name" value="STAGE II SPORULATION PROTEIN E"/>
    <property type="match status" value="1"/>
</dbReference>
<name>A0ABV2W6Q6_9ACTN</name>
<dbReference type="Gene3D" id="3.60.40.10">
    <property type="entry name" value="PPM-type phosphatase domain"/>
    <property type="match status" value="1"/>
</dbReference>
<dbReference type="Gene3D" id="3.30.450.40">
    <property type="match status" value="1"/>
</dbReference>
<dbReference type="SUPFAM" id="SSF55785">
    <property type="entry name" value="PYP-like sensor domain (PAS domain)"/>
    <property type="match status" value="2"/>
</dbReference>
<dbReference type="RefSeq" id="WP_359657790.1">
    <property type="nucleotide sequence ID" value="NZ_JBEXZP010000233.1"/>
</dbReference>
<keyword evidence="1" id="KW-0378">Hydrolase</keyword>
<dbReference type="Pfam" id="PF08448">
    <property type="entry name" value="PAS_4"/>
    <property type="match status" value="2"/>
</dbReference>
<dbReference type="SMART" id="SM00331">
    <property type="entry name" value="PP2C_SIG"/>
    <property type="match status" value="1"/>
</dbReference>
<dbReference type="NCBIfam" id="TIGR00229">
    <property type="entry name" value="sensory_box"/>
    <property type="match status" value="2"/>
</dbReference>
<evidence type="ECO:0000313" key="6">
    <source>
        <dbReference type="Proteomes" id="UP001550378"/>
    </source>
</evidence>
<dbReference type="EMBL" id="JBEXZR010000009">
    <property type="protein sequence ID" value="MEU0708361.1"/>
    <property type="molecule type" value="Genomic_DNA"/>
</dbReference>
<dbReference type="InterPro" id="IPR003018">
    <property type="entry name" value="GAF"/>
</dbReference>
<keyword evidence="6" id="KW-1185">Reference proteome</keyword>
<dbReference type="PANTHER" id="PTHR43156">
    <property type="entry name" value="STAGE II SPORULATION PROTEIN E-RELATED"/>
    <property type="match status" value="1"/>
</dbReference>
<dbReference type="InterPro" id="IPR001932">
    <property type="entry name" value="PPM-type_phosphatase-like_dom"/>
</dbReference>